<protein>
    <submittedName>
        <fullName evidence="1">Putative RNase H-like HicB family nuclease</fullName>
    </submittedName>
</protein>
<dbReference type="EMBL" id="JACHDO010000001">
    <property type="protein sequence ID" value="MBB5492590.1"/>
    <property type="molecule type" value="Genomic_DNA"/>
</dbReference>
<organism evidence="1 2">
    <name type="scientific">Nocardiopsis metallicus</name>
    <dbReference type="NCBI Taxonomy" id="179819"/>
    <lineage>
        <taxon>Bacteria</taxon>
        <taxon>Bacillati</taxon>
        <taxon>Actinomycetota</taxon>
        <taxon>Actinomycetes</taxon>
        <taxon>Streptosporangiales</taxon>
        <taxon>Nocardiopsidaceae</taxon>
        <taxon>Nocardiopsis</taxon>
    </lineage>
</organism>
<reference evidence="1 2" key="1">
    <citation type="submission" date="2020-08" db="EMBL/GenBank/DDBJ databases">
        <title>Sequencing the genomes of 1000 actinobacteria strains.</title>
        <authorList>
            <person name="Klenk H.-P."/>
        </authorList>
    </citation>
    <scope>NUCLEOTIDE SEQUENCE [LARGE SCALE GENOMIC DNA]</scope>
    <source>
        <strain evidence="1 2">DSM 44598</strain>
    </source>
</reference>
<sequence length="59" mass="6301">MLVPYTIEQDEDGVWCAHAVLRPGVSAHGEGDTPDAALAELRAAFALLAKEFDTSAELM</sequence>
<dbReference type="AlphaFoldDB" id="A0A840W6G4"/>
<evidence type="ECO:0000313" key="2">
    <source>
        <dbReference type="Proteomes" id="UP000579647"/>
    </source>
</evidence>
<accession>A0A840W6G4</accession>
<dbReference type="InterPro" id="IPR035069">
    <property type="entry name" value="TTHA1013/TTHA0281-like"/>
</dbReference>
<proteinExistence type="predicted"/>
<dbReference type="Gene3D" id="3.30.160.250">
    <property type="match status" value="1"/>
</dbReference>
<gene>
    <name evidence="1" type="ORF">HNR07_003727</name>
</gene>
<name>A0A840W6G4_9ACTN</name>
<dbReference type="RefSeq" id="WP_184366014.1">
    <property type="nucleotide sequence ID" value="NZ_BAAAKM010000033.1"/>
</dbReference>
<keyword evidence="2" id="KW-1185">Reference proteome</keyword>
<comment type="caution">
    <text evidence="1">The sequence shown here is derived from an EMBL/GenBank/DDBJ whole genome shotgun (WGS) entry which is preliminary data.</text>
</comment>
<dbReference type="SUPFAM" id="SSF143100">
    <property type="entry name" value="TTHA1013/TTHA0281-like"/>
    <property type="match status" value="1"/>
</dbReference>
<dbReference type="Proteomes" id="UP000579647">
    <property type="component" value="Unassembled WGS sequence"/>
</dbReference>
<evidence type="ECO:0000313" key="1">
    <source>
        <dbReference type="EMBL" id="MBB5492590.1"/>
    </source>
</evidence>